<reference evidence="1 2" key="1">
    <citation type="submission" date="2018-05" db="EMBL/GenBank/DDBJ databases">
        <title>complete genome sequence of Aquabacterium olei NBRC 110486.</title>
        <authorList>
            <person name="Tang B."/>
            <person name="Chang J."/>
            <person name="Zhang L."/>
            <person name="Yang H."/>
        </authorList>
    </citation>
    <scope>NUCLEOTIDE SEQUENCE [LARGE SCALE GENOMIC DNA]</scope>
    <source>
        <strain evidence="1 2">NBRC 110486</strain>
    </source>
</reference>
<dbReference type="Proteomes" id="UP000244892">
    <property type="component" value="Chromosome"/>
</dbReference>
<name>A0A2U8FPR9_9BURK</name>
<organism evidence="1 2">
    <name type="scientific">Aquabacterium olei</name>
    <dbReference type="NCBI Taxonomy" id="1296669"/>
    <lineage>
        <taxon>Bacteria</taxon>
        <taxon>Pseudomonadati</taxon>
        <taxon>Pseudomonadota</taxon>
        <taxon>Betaproteobacteria</taxon>
        <taxon>Burkholderiales</taxon>
        <taxon>Aquabacterium</taxon>
    </lineage>
</organism>
<dbReference type="OrthoDB" id="982633at2"/>
<dbReference type="Gene3D" id="3.30.70.2050">
    <property type="match status" value="1"/>
</dbReference>
<dbReference type="EMBL" id="CP029210">
    <property type="protein sequence ID" value="AWI53003.1"/>
    <property type="molecule type" value="Genomic_DNA"/>
</dbReference>
<protein>
    <recommendedName>
        <fullName evidence="3">Nitrous oxide reductase accessory protein NosL</fullName>
    </recommendedName>
</protein>
<sequence length="188" mass="20557">MPGSGAVRSASVAPPSPAEADVCRSILPHTYDARSGLPRHAARPIPQDARCPVCGMFPARTPRWAAQLIFDDGAAYFFDSPVSLLLYLQDVGRYSRGRLHTEVRASYVQDFETGTWLPLDSAWFVHGSDALGPMRAGNLPPFRTRSDAEAFARRHGGQILSAAPLRRALPDALRRQAPHRHGARPPGR</sequence>
<dbReference type="InterPro" id="IPR008719">
    <property type="entry name" value="N2O_reductase_NosL"/>
</dbReference>
<dbReference type="PANTHER" id="PTHR41247">
    <property type="entry name" value="HTH-TYPE TRANSCRIPTIONAL REPRESSOR YCNK"/>
    <property type="match status" value="1"/>
</dbReference>
<accession>A0A2U8FPR9</accession>
<evidence type="ECO:0000313" key="1">
    <source>
        <dbReference type="EMBL" id="AWI53003.1"/>
    </source>
</evidence>
<dbReference type="KEGG" id="aon:DEH84_05845"/>
<dbReference type="Pfam" id="PF05573">
    <property type="entry name" value="NosL"/>
    <property type="match status" value="1"/>
</dbReference>
<evidence type="ECO:0008006" key="3">
    <source>
        <dbReference type="Google" id="ProtNLM"/>
    </source>
</evidence>
<evidence type="ECO:0000313" key="2">
    <source>
        <dbReference type="Proteomes" id="UP000244892"/>
    </source>
</evidence>
<dbReference type="AlphaFoldDB" id="A0A2U8FPR9"/>
<dbReference type="PANTHER" id="PTHR41247:SF1">
    <property type="entry name" value="HTH-TYPE TRANSCRIPTIONAL REPRESSOR YCNK"/>
    <property type="match status" value="1"/>
</dbReference>
<keyword evidence="2" id="KW-1185">Reference proteome</keyword>
<gene>
    <name evidence="1" type="ORF">DEH84_05845</name>
</gene>
<dbReference type="SUPFAM" id="SSF160387">
    <property type="entry name" value="NosL/MerB-like"/>
    <property type="match status" value="1"/>
</dbReference>
<proteinExistence type="predicted"/>